<reference evidence="8" key="1">
    <citation type="submission" date="2015-09" db="EMBL/GenBank/DDBJ databases">
        <authorList>
            <consortium name="Pathogen Informatics"/>
        </authorList>
    </citation>
    <scope>NUCLEOTIDE SEQUENCE</scope>
    <source>
        <strain evidence="8">2789STDY5834896</strain>
    </source>
</reference>
<dbReference type="Gene3D" id="1.10.287.1040">
    <property type="entry name" value="Exonuclease VII, small subunit"/>
    <property type="match status" value="1"/>
</dbReference>
<dbReference type="PANTHER" id="PTHR34137:SF1">
    <property type="entry name" value="EXODEOXYRIBONUCLEASE 7 SMALL SUBUNIT"/>
    <property type="match status" value="1"/>
</dbReference>
<dbReference type="InterPro" id="IPR037004">
    <property type="entry name" value="Exonuc_VII_ssu_sf"/>
</dbReference>
<evidence type="ECO:0000256" key="2">
    <source>
        <dbReference type="ARBA" id="ARBA00022490"/>
    </source>
</evidence>
<comment type="function">
    <text evidence="6">Bidirectionally degrades single-stranded DNA into large acid-insoluble oligonucleotides, which are then degraded further into small acid-soluble oligonucleotides.</text>
</comment>
<feature type="coiled-coil region" evidence="7">
    <location>
        <begin position="6"/>
        <end position="33"/>
    </location>
</feature>
<dbReference type="GO" id="GO:0008855">
    <property type="term" value="F:exodeoxyribonuclease VII activity"/>
    <property type="evidence" value="ECO:0007669"/>
    <property type="project" value="UniProtKB-UniRule"/>
</dbReference>
<evidence type="ECO:0000256" key="1">
    <source>
        <dbReference type="ARBA" id="ARBA00009998"/>
    </source>
</evidence>
<dbReference type="EC" id="3.1.11.6" evidence="6"/>
<dbReference type="PANTHER" id="PTHR34137">
    <property type="entry name" value="EXODEOXYRIBONUCLEASE 7 SMALL SUBUNIT"/>
    <property type="match status" value="1"/>
</dbReference>
<comment type="subcellular location">
    <subcellularLocation>
        <location evidence="6">Cytoplasm</location>
    </subcellularLocation>
</comment>
<keyword evidence="2 6" id="KW-0963">Cytoplasm</keyword>
<proteinExistence type="inferred from homology"/>
<gene>
    <name evidence="6 8" type="primary">xseB</name>
    <name evidence="8" type="ORF">SAMEA3545359_00488</name>
</gene>
<keyword evidence="4 6" id="KW-0378">Hydrolase</keyword>
<sequence>MPAKKKASFEEDLAQLEQTVARLEQGEMELDESLAAYAQAAKLLASCYSTLQKAQEKIEEVALGEDTNGL</sequence>
<accession>A0A1C6GQH3</accession>
<dbReference type="Pfam" id="PF02609">
    <property type="entry name" value="Exonuc_VII_S"/>
    <property type="match status" value="1"/>
</dbReference>
<evidence type="ECO:0000256" key="4">
    <source>
        <dbReference type="ARBA" id="ARBA00022801"/>
    </source>
</evidence>
<dbReference type="SUPFAM" id="SSF116842">
    <property type="entry name" value="XseB-like"/>
    <property type="match status" value="1"/>
</dbReference>
<dbReference type="InterPro" id="IPR003761">
    <property type="entry name" value="Exonuc_VII_S"/>
</dbReference>
<keyword evidence="5 6" id="KW-0269">Exonuclease</keyword>
<keyword evidence="7" id="KW-0175">Coiled coil</keyword>
<comment type="similarity">
    <text evidence="1 6">Belongs to the XseB family.</text>
</comment>
<dbReference type="GO" id="GO:0005829">
    <property type="term" value="C:cytosol"/>
    <property type="evidence" value="ECO:0007669"/>
    <property type="project" value="TreeGrafter"/>
</dbReference>
<keyword evidence="3 6" id="KW-0540">Nuclease</keyword>
<dbReference type="HAMAP" id="MF_00337">
    <property type="entry name" value="Exonuc_7_S"/>
    <property type="match status" value="1"/>
</dbReference>
<dbReference type="GO" id="GO:0006308">
    <property type="term" value="P:DNA catabolic process"/>
    <property type="evidence" value="ECO:0007669"/>
    <property type="project" value="UniProtKB-UniRule"/>
</dbReference>
<dbReference type="NCBIfam" id="TIGR01280">
    <property type="entry name" value="xseB"/>
    <property type="match status" value="1"/>
</dbReference>
<evidence type="ECO:0000256" key="6">
    <source>
        <dbReference type="HAMAP-Rule" id="MF_00337"/>
    </source>
</evidence>
<comment type="catalytic activity">
    <reaction evidence="6">
        <text>Exonucleolytic cleavage in either 5'- to 3'- or 3'- to 5'-direction to yield nucleoside 5'-phosphates.</text>
        <dbReference type="EC" id="3.1.11.6"/>
    </reaction>
</comment>
<comment type="subunit">
    <text evidence="6">Heterooligomer composed of large and small subunits.</text>
</comment>
<dbReference type="GO" id="GO:0009318">
    <property type="term" value="C:exodeoxyribonuclease VII complex"/>
    <property type="evidence" value="ECO:0007669"/>
    <property type="project" value="UniProtKB-UniRule"/>
</dbReference>
<dbReference type="AlphaFoldDB" id="A0A1C6GQH3"/>
<dbReference type="EMBL" id="FMHG01000001">
    <property type="protein sequence ID" value="SCJ47454.1"/>
    <property type="molecule type" value="Genomic_DNA"/>
</dbReference>
<name>A0A1C6GQH3_9FIRM</name>
<evidence type="ECO:0000313" key="8">
    <source>
        <dbReference type="EMBL" id="SCJ47454.1"/>
    </source>
</evidence>
<evidence type="ECO:0000256" key="5">
    <source>
        <dbReference type="ARBA" id="ARBA00022839"/>
    </source>
</evidence>
<dbReference type="PIRSF" id="PIRSF006488">
    <property type="entry name" value="Exonuc_VII_S"/>
    <property type="match status" value="1"/>
</dbReference>
<protein>
    <recommendedName>
        <fullName evidence="6">Exodeoxyribonuclease 7 small subunit</fullName>
        <ecNumber evidence="6">3.1.11.6</ecNumber>
    </recommendedName>
    <alternativeName>
        <fullName evidence="6">Exodeoxyribonuclease VII small subunit</fullName>
        <shortName evidence="6">Exonuclease VII small subunit</shortName>
    </alternativeName>
</protein>
<organism evidence="8">
    <name type="scientific">uncultured Anaerotruncus sp</name>
    <dbReference type="NCBI Taxonomy" id="905011"/>
    <lineage>
        <taxon>Bacteria</taxon>
        <taxon>Bacillati</taxon>
        <taxon>Bacillota</taxon>
        <taxon>Clostridia</taxon>
        <taxon>Eubacteriales</taxon>
        <taxon>Oscillospiraceae</taxon>
        <taxon>Anaerotruncus</taxon>
        <taxon>environmental samples</taxon>
    </lineage>
</organism>
<evidence type="ECO:0000256" key="7">
    <source>
        <dbReference type="SAM" id="Coils"/>
    </source>
</evidence>
<evidence type="ECO:0000256" key="3">
    <source>
        <dbReference type="ARBA" id="ARBA00022722"/>
    </source>
</evidence>